<protein>
    <submittedName>
        <fullName evidence="1">Uncharacterized protein</fullName>
    </submittedName>
</protein>
<sequence length="82" mass="8497">MMSVSFSEGVGGAVVRRLGLQPSVGGRLHAHLQQVEGRGADGKPAAGFGKDAAANHGNAAKRYHHDGDDYASTKCSGFGWCK</sequence>
<proteinExistence type="predicted"/>
<dbReference type="Proteomes" id="UP000008021">
    <property type="component" value="Chromosome 3"/>
</dbReference>
<keyword evidence="2" id="KW-1185">Reference proteome</keyword>
<reference evidence="1" key="2">
    <citation type="submission" date="2018-05" db="EMBL/GenBank/DDBJ databases">
        <title>OmerRS3 (Oryza meridionalis Reference Sequence Version 3).</title>
        <authorList>
            <person name="Zhang J."/>
            <person name="Kudrna D."/>
            <person name="Lee S."/>
            <person name="Talag J."/>
            <person name="Welchert J."/>
            <person name="Wing R.A."/>
        </authorList>
    </citation>
    <scope>NUCLEOTIDE SEQUENCE [LARGE SCALE GENOMIC DNA]</scope>
    <source>
        <strain evidence="1">cv. OR44</strain>
    </source>
</reference>
<evidence type="ECO:0000313" key="1">
    <source>
        <dbReference type="EnsemblPlants" id="OMERI03G15450.1"/>
    </source>
</evidence>
<reference evidence="1" key="1">
    <citation type="submission" date="2015-04" db="UniProtKB">
        <authorList>
            <consortium name="EnsemblPlants"/>
        </authorList>
    </citation>
    <scope>IDENTIFICATION</scope>
</reference>
<organism evidence="1">
    <name type="scientific">Oryza meridionalis</name>
    <dbReference type="NCBI Taxonomy" id="40149"/>
    <lineage>
        <taxon>Eukaryota</taxon>
        <taxon>Viridiplantae</taxon>
        <taxon>Streptophyta</taxon>
        <taxon>Embryophyta</taxon>
        <taxon>Tracheophyta</taxon>
        <taxon>Spermatophyta</taxon>
        <taxon>Magnoliopsida</taxon>
        <taxon>Liliopsida</taxon>
        <taxon>Poales</taxon>
        <taxon>Poaceae</taxon>
        <taxon>BOP clade</taxon>
        <taxon>Oryzoideae</taxon>
        <taxon>Oryzeae</taxon>
        <taxon>Oryzinae</taxon>
        <taxon>Oryza</taxon>
    </lineage>
</organism>
<dbReference type="EnsemblPlants" id="OMERI03G15450.1">
    <property type="protein sequence ID" value="OMERI03G15450.1"/>
    <property type="gene ID" value="OMERI03G15450"/>
</dbReference>
<accession>A0A0E0D0G4</accession>
<name>A0A0E0D0G4_9ORYZ</name>
<dbReference type="HOGENOM" id="CLU_2562220_0_0_1"/>
<evidence type="ECO:0000313" key="2">
    <source>
        <dbReference type="Proteomes" id="UP000008021"/>
    </source>
</evidence>
<dbReference type="Gramene" id="OMERI03G15450.1">
    <property type="protein sequence ID" value="OMERI03G15450.1"/>
    <property type="gene ID" value="OMERI03G15450"/>
</dbReference>
<dbReference type="AlphaFoldDB" id="A0A0E0D0G4"/>